<dbReference type="AlphaFoldDB" id="A0AAW0RRM8"/>
<organism evidence="1 2">
    <name type="scientific">Beauveria asiatica</name>
    <dbReference type="NCBI Taxonomy" id="1069075"/>
    <lineage>
        <taxon>Eukaryota</taxon>
        <taxon>Fungi</taxon>
        <taxon>Dikarya</taxon>
        <taxon>Ascomycota</taxon>
        <taxon>Pezizomycotina</taxon>
        <taxon>Sordariomycetes</taxon>
        <taxon>Hypocreomycetidae</taxon>
        <taxon>Hypocreales</taxon>
        <taxon>Cordycipitaceae</taxon>
        <taxon>Beauveria</taxon>
    </lineage>
</organism>
<proteinExistence type="predicted"/>
<protein>
    <submittedName>
        <fullName evidence="1">Uncharacterized protein</fullName>
    </submittedName>
</protein>
<reference evidence="1 2" key="1">
    <citation type="submission" date="2020-02" db="EMBL/GenBank/DDBJ databases">
        <title>Comparative genomics of the hypocrealean fungal genus Beauvera.</title>
        <authorList>
            <person name="Showalter D.N."/>
            <person name="Bushley K.E."/>
            <person name="Rehner S.A."/>
        </authorList>
    </citation>
    <scope>NUCLEOTIDE SEQUENCE [LARGE SCALE GENOMIC DNA]</scope>
    <source>
        <strain evidence="1 2">ARSEF4384</strain>
    </source>
</reference>
<keyword evidence="2" id="KW-1185">Reference proteome</keyword>
<dbReference type="EMBL" id="JAAHCF010000365">
    <property type="protein sequence ID" value="KAK8144675.1"/>
    <property type="molecule type" value="Genomic_DNA"/>
</dbReference>
<comment type="caution">
    <text evidence="1">The sequence shown here is derived from an EMBL/GenBank/DDBJ whole genome shotgun (WGS) entry which is preliminary data.</text>
</comment>
<sequence>MVLIITGTQNALDKIWIAQQRWNEDNRLPARAHCANAYLVFARAREGLNLWEFALRYWDRCRGLYPEGWSRNMEGRLQACRVLSSMSKEILRTFAPVDSSRAWYRVVFTVFSCCFARLSRRWIH</sequence>
<evidence type="ECO:0000313" key="2">
    <source>
        <dbReference type="Proteomes" id="UP001397290"/>
    </source>
</evidence>
<gene>
    <name evidence="1" type="ORF">G3M48_005493</name>
</gene>
<accession>A0AAW0RRM8</accession>
<dbReference type="Proteomes" id="UP001397290">
    <property type="component" value="Unassembled WGS sequence"/>
</dbReference>
<name>A0AAW0RRM8_9HYPO</name>
<evidence type="ECO:0000313" key="1">
    <source>
        <dbReference type="EMBL" id="KAK8144675.1"/>
    </source>
</evidence>